<keyword evidence="5" id="KW-0862">Zinc</keyword>
<gene>
    <name evidence="13" type="ORF">OBBRIDRAFT_886809</name>
</gene>
<reference evidence="13 14" key="1">
    <citation type="submission" date="2016-07" db="EMBL/GenBank/DDBJ databases">
        <title>Draft genome of the white-rot fungus Obba rivulosa 3A-2.</title>
        <authorList>
            <consortium name="DOE Joint Genome Institute"/>
            <person name="Miettinen O."/>
            <person name="Riley R."/>
            <person name="Acob R."/>
            <person name="Barry K."/>
            <person name="Cullen D."/>
            <person name="De Vries R."/>
            <person name="Hainaut M."/>
            <person name="Hatakka A."/>
            <person name="Henrissat B."/>
            <person name="Hilden K."/>
            <person name="Kuo R."/>
            <person name="Labutti K."/>
            <person name="Lipzen A."/>
            <person name="Makela M.R."/>
            <person name="Sandor L."/>
            <person name="Spatafora J.W."/>
            <person name="Grigoriev I.V."/>
            <person name="Hibbett D.S."/>
        </authorList>
    </citation>
    <scope>NUCLEOTIDE SEQUENCE [LARGE SCALE GENOMIC DNA]</scope>
    <source>
        <strain evidence="13 14">3A-2</strain>
    </source>
</reference>
<proteinExistence type="predicted"/>
<dbReference type="PANTHER" id="PTHR46105">
    <property type="entry name" value="AGAP004733-PA"/>
    <property type="match status" value="1"/>
</dbReference>
<name>A0A8E2B3P6_9APHY</name>
<feature type="compositionally biased region" description="Polar residues" evidence="11">
    <location>
        <begin position="1"/>
        <end position="22"/>
    </location>
</feature>
<evidence type="ECO:0000256" key="6">
    <source>
        <dbReference type="ARBA" id="ARBA00023015"/>
    </source>
</evidence>
<evidence type="ECO:0000256" key="11">
    <source>
        <dbReference type="SAM" id="MobiDB-lite"/>
    </source>
</evidence>
<keyword evidence="6" id="KW-0805">Transcription regulation</keyword>
<evidence type="ECO:0000256" key="5">
    <source>
        <dbReference type="ARBA" id="ARBA00022833"/>
    </source>
</evidence>
<evidence type="ECO:0000313" key="14">
    <source>
        <dbReference type="Proteomes" id="UP000250043"/>
    </source>
</evidence>
<evidence type="ECO:0000256" key="7">
    <source>
        <dbReference type="ARBA" id="ARBA00023125"/>
    </source>
</evidence>
<feature type="compositionally biased region" description="Polar residues" evidence="11">
    <location>
        <begin position="133"/>
        <end position="145"/>
    </location>
</feature>
<dbReference type="AlphaFoldDB" id="A0A8E2B3P6"/>
<evidence type="ECO:0000259" key="12">
    <source>
        <dbReference type="PROSITE" id="PS50157"/>
    </source>
</evidence>
<keyword evidence="14" id="KW-1185">Reference proteome</keyword>
<dbReference type="GO" id="GO:0008270">
    <property type="term" value="F:zinc ion binding"/>
    <property type="evidence" value="ECO:0007669"/>
    <property type="project" value="UniProtKB-KW"/>
</dbReference>
<keyword evidence="3" id="KW-0677">Repeat</keyword>
<feature type="domain" description="C2H2-type" evidence="12">
    <location>
        <begin position="263"/>
        <end position="290"/>
    </location>
</feature>
<dbReference type="SUPFAM" id="SSF57667">
    <property type="entry name" value="beta-beta-alpha zinc fingers"/>
    <property type="match status" value="1"/>
</dbReference>
<dbReference type="InterPro" id="IPR013087">
    <property type="entry name" value="Znf_C2H2_type"/>
</dbReference>
<feature type="region of interest" description="Disordered" evidence="11">
    <location>
        <begin position="110"/>
        <end position="146"/>
    </location>
</feature>
<dbReference type="SMART" id="SM00355">
    <property type="entry name" value="ZnF_C2H2"/>
    <property type="match status" value="2"/>
</dbReference>
<keyword evidence="7" id="KW-0238">DNA-binding</keyword>
<keyword evidence="2" id="KW-0479">Metal-binding</keyword>
<feature type="region of interest" description="Disordered" evidence="11">
    <location>
        <begin position="1"/>
        <end position="36"/>
    </location>
</feature>
<organism evidence="13 14">
    <name type="scientific">Obba rivulosa</name>
    <dbReference type="NCBI Taxonomy" id="1052685"/>
    <lineage>
        <taxon>Eukaryota</taxon>
        <taxon>Fungi</taxon>
        <taxon>Dikarya</taxon>
        <taxon>Basidiomycota</taxon>
        <taxon>Agaricomycotina</taxon>
        <taxon>Agaricomycetes</taxon>
        <taxon>Polyporales</taxon>
        <taxon>Gelatoporiaceae</taxon>
        <taxon>Obba</taxon>
    </lineage>
</organism>
<accession>A0A8E2B3P6</accession>
<evidence type="ECO:0000256" key="4">
    <source>
        <dbReference type="ARBA" id="ARBA00022771"/>
    </source>
</evidence>
<dbReference type="PROSITE" id="PS50157">
    <property type="entry name" value="ZINC_FINGER_C2H2_2"/>
    <property type="match status" value="2"/>
</dbReference>
<protein>
    <recommendedName>
        <fullName evidence="12">C2H2-type domain-containing protein</fullName>
    </recommendedName>
</protein>
<comment type="subcellular location">
    <subcellularLocation>
        <location evidence="1">Nucleus</location>
    </subcellularLocation>
</comment>
<evidence type="ECO:0000313" key="13">
    <source>
        <dbReference type="EMBL" id="OCH91702.1"/>
    </source>
</evidence>
<dbReference type="Proteomes" id="UP000250043">
    <property type="component" value="Unassembled WGS sequence"/>
</dbReference>
<dbReference type="GO" id="GO:0000978">
    <property type="term" value="F:RNA polymerase II cis-regulatory region sequence-specific DNA binding"/>
    <property type="evidence" value="ECO:0007669"/>
    <property type="project" value="TreeGrafter"/>
</dbReference>
<evidence type="ECO:0000256" key="1">
    <source>
        <dbReference type="ARBA" id="ARBA00004123"/>
    </source>
</evidence>
<keyword evidence="9" id="KW-0539">Nucleus</keyword>
<feature type="region of interest" description="Disordered" evidence="11">
    <location>
        <begin position="57"/>
        <end position="87"/>
    </location>
</feature>
<dbReference type="Pfam" id="PF00096">
    <property type="entry name" value="zf-C2H2"/>
    <property type="match status" value="1"/>
</dbReference>
<dbReference type="OrthoDB" id="8922241at2759"/>
<sequence>MQSTNPRRQRSGETSTSYNTSAEDVPPPTSTQPDLSAQTMYHTAYVQQNLQYPQGAYQHTVGNQPPSVQYSHQQSYAMPPPSTSHVHANAAVSGTVGSAFRDPPFNHNTAVGDSYGGGHASAQAASRPAYGSASPSTIQAHSYGNHSLPGYGHASLPAPSARQVQTAYQGRSMTYPAAYVSPYTSSYPVSRSSPGAFIPTPAQTIQSHSAYGATSSGNIAVAPASAAHANIEQRYPCAQCDRTFSRAHDRKRHFESQHLQTSHNCQYCGKEFSRTDSLKRHIDNGCGEMPASQGNGS</sequence>
<keyword evidence="8" id="KW-0804">Transcription</keyword>
<evidence type="ECO:0000256" key="2">
    <source>
        <dbReference type="ARBA" id="ARBA00022723"/>
    </source>
</evidence>
<feature type="compositionally biased region" description="Polar residues" evidence="11">
    <location>
        <begin position="60"/>
        <end position="76"/>
    </location>
</feature>
<dbReference type="InterPro" id="IPR036236">
    <property type="entry name" value="Znf_C2H2_sf"/>
</dbReference>
<dbReference type="GO" id="GO:0000981">
    <property type="term" value="F:DNA-binding transcription factor activity, RNA polymerase II-specific"/>
    <property type="evidence" value="ECO:0007669"/>
    <property type="project" value="TreeGrafter"/>
</dbReference>
<evidence type="ECO:0000256" key="10">
    <source>
        <dbReference type="PROSITE-ProRule" id="PRU00042"/>
    </source>
</evidence>
<keyword evidence="4 10" id="KW-0863">Zinc-finger</keyword>
<feature type="domain" description="C2H2-type" evidence="12">
    <location>
        <begin position="235"/>
        <end position="258"/>
    </location>
</feature>
<dbReference type="InterPro" id="IPR050457">
    <property type="entry name" value="ZnFinger_BTB_dom_contain"/>
</dbReference>
<dbReference type="PANTHER" id="PTHR46105:SF5">
    <property type="entry name" value="ZINC FINGER AND BTB DOMAIN-CONTAINING PROTEIN 44 ISOFORM X1"/>
    <property type="match status" value="1"/>
</dbReference>
<dbReference type="GO" id="GO:0005634">
    <property type="term" value="C:nucleus"/>
    <property type="evidence" value="ECO:0007669"/>
    <property type="project" value="UniProtKB-SubCell"/>
</dbReference>
<dbReference type="Gene3D" id="3.30.160.60">
    <property type="entry name" value="Classic Zinc Finger"/>
    <property type="match status" value="1"/>
</dbReference>
<evidence type="ECO:0000256" key="8">
    <source>
        <dbReference type="ARBA" id="ARBA00023163"/>
    </source>
</evidence>
<evidence type="ECO:0000256" key="3">
    <source>
        <dbReference type="ARBA" id="ARBA00022737"/>
    </source>
</evidence>
<evidence type="ECO:0000256" key="9">
    <source>
        <dbReference type="ARBA" id="ARBA00023242"/>
    </source>
</evidence>
<dbReference type="EMBL" id="KV722381">
    <property type="protein sequence ID" value="OCH91702.1"/>
    <property type="molecule type" value="Genomic_DNA"/>
</dbReference>